<dbReference type="InterPro" id="IPR025447">
    <property type="entry name" value="DUF4192"/>
</dbReference>
<evidence type="ECO:0008006" key="3">
    <source>
        <dbReference type="Google" id="ProtNLM"/>
    </source>
</evidence>
<dbReference type="AlphaFoldDB" id="U3GXL6"/>
<dbReference type="Pfam" id="PF13830">
    <property type="entry name" value="DUF4192"/>
    <property type="match status" value="1"/>
</dbReference>
<dbReference type="KEGG" id="caz:CARG_05620"/>
<evidence type="ECO:0000313" key="2">
    <source>
        <dbReference type="Proteomes" id="UP000016943"/>
    </source>
</evidence>
<gene>
    <name evidence="1" type="ORF">CARG_05620</name>
</gene>
<dbReference type="HOGENOM" id="CLU_064674_0_0_11"/>
<dbReference type="STRING" id="1348662.CARG_05620"/>
<proteinExistence type="predicted"/>
<protein>
    <recommendedName>
        <fullName evidence="3">DUF4192 domain-containing protein</fullName>
    </recommendedName>
</protein>
<dbReference type="RefSeq" id="WP_020976406.1">
    <property type="nucleotide sequence ID" value="NC_022198.1"/>
</dbReference>
<name>U3GXL6_9CORY</name>
<organism evidence="1 2">
    <name type="scientific">Corynebacterium argentoratense DSM 44202</name>
    <dbReference type="NCBI Taxonomy" id="1348662"/>
    <lineage>
        <taxon>Bacteria</taxon>
        <taxon>Bacillati</taxon>
        <taxon>Actinomycetota</taxon>
        <taxon>Actinomycetes</taxon>
        <taxon>Mycobacteriales</taxon>
        <taxon>Corynebacteriaceae</taxon>
        <taxon>Corynebacterium</taxon>
    </lineage>
</organism>
<dbReference type="PATRIC" id="fig|1348662.3.peg.1097"/>
<dbReference type="Proteomes" id="UP000016943">
    <property type="component" value="Chromosome"/>
</dbReference>
<sequence length="416" mass="44889">MLLLLVHAGCTFDNGAMENAQFYKSSAQGDPSAATMPLISDSFDPYEFISSVPSLLGFYPAESVVLAGFVESSPTGHSDGYGGTASTAVLGPVGRVDIDDAAGLREIAEAFSSQPCILVLAVVVSEFGDSEGARAVEALEGLYGVPIALAWTIERIEPGQTYRLLHMNRNLAVRQTPAQWRGGCLGGTLHTKALHRYAAAGVVPELSREDLYASFEPEAAAIVPPVLEHEQRLDRLEADFATGRDLDAVLSASSPRELVPDVAREFHEAVNGLDGLAQTEARLSGTHCQAYWNSWERLWKLCASDHSRDLVFYELFCEWGDDVADPVSDAPYRDALLALSRIARGSARSNALCVFAVVCIHDGLVPLATAALRVAYDNHPEHTLSRLMLAALNQGKSKELMDTLRRGVASYVEAPE</sequence>
<dbReference type="GeneID" id="78249900"/>
<dbReference type="EMBL" id="CP006365">
    <property type="protein sequence ID" value="AGU15253.1"/>
    <property type="molecule type" value="Genomic_DNA"/>
</dbReference>
<reference evidence="1 2" key="1">
    <citation type="journal article" date="2013" name="Genome Announc.">
        <title>Whole-Genome Sequence of the Clinical Strain Corynebacterium argentoratense DSM 44202, Isolated from a Human Throat Specimen.</title>
        <authorList>
            <person name="Bomholt C."/>
            <person name="Glaub A."/>
            <person name="Gravermann K."/>
            <person name="Albersmeier A."/>
            <person name="Brinkrolf K."/>
            <person name="Ruckert C."/>
            <person name="Tauch A."/>
        </authorList>
    </citation>
    <scope>NUCLEOTIDE SEQUENCE [LARGE SCALE GENOMIC DNA]</scope>
    <source>
        <strain evidence="1">DSM 44202</strain>
    </source>
</reference>
<accession>U3GXL6</accession>
<keyword evidence="2" id="KW-1185">Reference proteome</keyword>
<evidence type="ECO:0000313" key="1">
    <source>
        <dbReference type="EMBL" id="AGU15253.1"/>
    </source>
</evidence>